<dbReference type="AlphaFoldDB" id="A0AA41UH98"/>
<gene>
    <name evidence="1" type="ORF">ML536_15025</name>
</gene>
<sequence length="48" mass="5127">MRDRSSVVQMVLTVAFAALMFVLVFAAANTEVPGPFSGVLTPQTTQAR</sequence>
<organism evidence="1 2">
    <name type="scientific">Paradevosia shaoguanensis</name>
    <dbReference type="NCBI Taxonomy" id="1335043"/>
    <lineage>
        <taxon>Bacteria</taxon>
        <taxon>Pseudomonadati</taxon>
        <taxon>Pseudomonadota</taxon>
        <taxon>Alphaproteobacteria</taxon>
        <taxon>Hyphomicrobiales</taxon>
        <taxon>Devosiaceae</taxon>
        <taxon>Paradevosia</taxon>
    </lineage>
</organism>
<evidence type="ECO:0000313" key="2">
    <source>
        <dbReference type="Proteomes" id="UP001156140"/>
    </source>
</evidence>
<comment type="caution">
    <text evidence="1">The sequence shown here is derived from an EMBL/GenBank/DDBJ whole genome shotgun (WGS) entry which is preliminary data.</text>
</comment>
<keyword evidence="2" id="KW-1185">Reference proteome</keyword>
<dbReference type="RefSeq" id="WP_156046261.1">
    <property type="nucleotide sequence ID" value="NZ_CP068983.1"/>
</dbReference>
<reference evidence="1" key="1">
    <citation type="submission" date="2022-03" db="EMBL/GenBank/DDBJ databases">
        <title>The complete genome sequence of a Methyloterrigena soli.</title>
        <authorList>
            <person name="Zi Z."/>
        </authorList>
    </citation>
    <scope>NUCLEOTIDE SEQUENCE</scope>
    <source>
        <strain evidence="1">M48</strain>
    </source>
</reference>
<name>A0AA41UH98_9HYPH</name>
<protein>
    <submittedName>
        <fullName evidence="1">Uncharacterized protein</fullName>
    </submittedName>
</protein>
<evidence type="ECO:0000313" key="1">
    <source>
        <dbReference type="EMBL" id="MCI0128141.1"/>
    </source>
</evidence>
<accession>A0AA41UH98</accession>
<proteinExistence type="predicted"/>
<dbReference type="Proteomes" id="UP001156140">
    <property type="component" value="Unassembled WGS sequence"/>
</dbReference>
<dbReference type="EMBL" id="JALAZD010000001">
    <property type="protein sequence ID" value="MCI0128141.1"/>
    <property type="molecule type" value="Genomic_DNA"/>
</dbReference>